<keyword evidence="3" id="KW-1185">Reference proteome</keyword>
<dbReference type="SUPFAM" id="SSF51197">
    <property type="entry name" value="Clavaminate synthase-like"/>
    <property type="match status" value="1"/>
</dbReference>
<dbReference type="PANTHER" id="PTHR30613:SF1">
    <property type="entry name" value="DUF1479 DOMAIN PROTEIN (AFU_ORTHOLOGUE AFUA_5G09280)"/>
    <property type="match status" value="1"/>
</dbReference>
<dbReference type="InterPro" id="IPR010856">
    <property type="entry name" value="Gig2-like"/>
</dbReference>
<dbReference type="OrthoDB" id="8249012at2759"/>
<dbReference type="EMBL" id="NJEU01000264">
    <property type="protein sequence ID" value="PHH77523.1"/>
    <property type="molecule type" value="Genomic_DNA"/>
</dbReference>
<accession>A0A2C5ZCC4</accession>
<name>A0A2C5ZCC4_9HYPO</name>
<evidence type="ECO:0000256" key="1">
    <source>
        <dbReference type="SAM" id="MobiDB-lite"/>
    </source>
</evidence>
<protein>
    <recommendedName>
        <fullName evidence="4">DUF1479 domain protein</fullName>
    </recommendedName>
</protein>
<organism evidence="2 3">
    <name type="scientific">Ophiocordyceps australis</name>
    <dbReference type="NCBI Taxonomy" id="1399860"/>
    <lineage>
        <taxon>Eukaryota</taxon>
        <taxon>Fungi</taxon>
        <taxon>Dikarya</taxon>
        <taxon>Ascomycota</taxon>
        <taxon>Pezizomycotina</taxon>
        <taxon>Sordariomycetes</taxon>
        <taxon>Hypocreomycetidae</taxon>
        <taxon>Hypocreales</taxon>
        <taxon>Ophiocordycipitaceae</taxon>
        <taxon>Ophiocordyceps</taxon>
    </lineage>
</organism>
<dbReference type="PANTHER" id="PTHR30613">
    <property type="entry name" value="UNCHARACTERIZED PROTEIN YBIU-RELATED"/>
    <property type="match status" value="1"/>
</dbReference>
<comment type="caution">
    <text evidence="2">The sequence shown here is derived from an EMBL/GenBank/DDBJ whole genome shotgun (WGS) entry which is preliminary data.</text>
</comment>
<proteinExistence type="predicted"/>
<reference evidence="2 3" key="1">
    <citation type="submission" date="2017-06" db="EMBL/GenBank/DDBJ databases">
        <title>Ant-infecting Ophiocordyceps genomes reveal a high diversity of potential behavioral manipulation genes and a possible major role for enterotoxins.</title>
        <authorList>
            <person name="De Bekker C."/>
            <person name="Evans H.C."/>
            <person name="Brachmann A."/>
            <person name="Hughes D.P."/>
        </authorList>
    </citation>
    <scope>NUCLEOTIDE SEQUENCE [LARGE SCALE GENOMIC DNA]</scope>
    <source>
        <strain evidence="2 3">1348a</strain>
    </source>
</reference>
<evidence type="ECO:0008006" key="4">
    <source>
        <dbReference type="Google" id="ProtNLM"/>
    </source>
</evidence>
<gene>
    <name evidence="2" type="ORF">CDD82_3478</name>
</gene>
<sequence length="495" mass="55704">MFPLALRSRGSFARPLYRAASTATTASPKRQGNISDSFWSFSGSERPLLPDRFRRLKLDLIQGHQQDVVESWATLVQRLNEENALVAEKGCKIIPQVEFRHLERDCRELKSEILKRGVVLVRGVMPEQEARAYKEQIEEYARQNPHTRAFPQSDPQVFELYWSEAQLKARSHPNLVRLQRHLLTSFWKTSSDTSHISLKNPLTYADRLRIRQPGDTSFALGPHIDGGSVERWEKEGYGKGGVYDDIFQGKWEAYDAWDASGRVNAVNNLYHGLGACSMFRPWQGWLSISHSGPRQGTLLVNPLMELTTAYILLRPFFEPLARARGPGFLDNSNWRLTARSRMTSELQGATPGHGLELNDHDHAHLQLESTMVHIPDTKPGDYVAWHCDTIHAVDKQHQGTSDSSVLYIPVCPVTTLNAQYLVRQRDAFRRGTPGPDFPGGQGESQHVGRPTEEAFRGWSTAEGRQAFGLDRLEAGPDATSGETRAIEDANAILGF</sequence>
<feature type="region of interest" description="Disordered" evidence="1">
    <location>
        <begin position="429"/>
        <end position="450"/>
    </location>
</feature>
<evidence type="ECO:0000313" key="2">
    <source>
        <dbReference type="EMBL" id="PHH77523.1"/>
    </source>
</evidence>
<dbReference type="AlphaFoldDB" id="A0A2C5ZCC4"/>
<dbReference type="InterPro" id="IPR027443">
    <property type="entry name" value="IPNS-like_sf"/>
</dbReference>
<dbReference type="Proteomes" id="UP000224854">
    <property type="component" value="Unassembled WGS sequence"/>
</dbReference>
<evidence type="ECO:0000313" key="3">
    <source>
        <dbReference type="Proteomes" id="UP000224854"/>
    </source>
</evidence>
<dbReference type="Gene3D" id="2.60.120.330">
    <property type="entry name" value="B-lactam Antibiotic, Isopenicillin N Synthase, Chain"/>
    <property type="match status" value="1"/>
</dbReference>
<dbReference type="Pfam" id="PF07350">
    <property type="entry name" value="Gig2-like"/>
    <property type="match status" value="1"/>
</dbReference>